<protein>
    <submittedName>
        <fullName evidence="1">Uncharacterized protein</fullName>
    </submittedName>
</protein>
<proteinExistence type="predicted"/>
<dbReference type="AlphaFoldDB" id="A0A9E3H7Q8"/>
<accession>A0A9E3H7Q8</accession>
<evidence type="ECO:0000313" key="2">
    <source>
        <dbReference type="Proteomes" id="UP000813215"/>
    </source>
</evidence>
<dbReference type="SUPFAM" id="SSF52058">
    <property type="entry name" value="L domain-like"/>
    <property type="match status" value="1"/>
</dbReference>
<dbReference type="InterPro" id="IPR032675">
    <property type="entry name" value="LRR_dom_sf"/>
</dbReference>
<dbReference type="Proteomes" id="UP000813215">
    <property type="component" value="Unassembled WGS sequence"/>
</dbReference>
<dbReference type="EMBL" id="JAHHHW010000082">
    <property type="protein sequence ID" value="MBW4432196.1"/>
    <property type="molecule type" value="Genomic_DNA"/>
</dbReference>
<name>A0A9E3H7Q8_9NOST</name>
<reference evidence="1" key="1">
    <citation type="submission" date="2021-05" db="EMBL/GenBank/DDBJ databases">
        <authorList>
            <person name="Pietrasiak N."/>
            <person name="Ward R."/>
            <person name="Stajich J.E."/>
            <person name="Kurbessoian T."/>
        </authorList>
    </citation>
    <scope>NUCLEOTIDE SEQUENCE</scope>
    <source>
        <strain evidence="1">HA4357-MV3</strain>
    </source>
</reference>
<organism evidence="1 2">
    <name type="scientific">Pelatocladus maniniholoensis HA4357-MV3</name>
    <dbReference type="NCBI Taxonomy" id="1117104"/>
    <lineage>
        <taxon>Bacteria</taxon>
        <taxon>Bacillati</taxon>
        <taxon>Cyanobacteriota</taxon>
        <taxon>Cyanophyceae</taxon>
        <taxon>Nostocales</taxon>
        <taxon>Nostocaceae</taxon>
        <taxon>Pelatocladus</taxon>
    </lineage>
</organism>
<reference evidence="1" key="2">
    <citation type="journal article" date="2022" name="Microbiol. Resour. Announc.">
        <title>Metagenome Sequencing to Explore Phylogenomics of Terrestrial Cyanobacteria.</title>
        <authorList>
            <person name="Ward R.D."/>
            <person name="Stajich J.E."/>
            <person name="Johansen J.R."/>
            <person name="Huntemann M."/>
            <person name="Clum A."/>
            <person name="Foster B."/>
            <person name="Foster B."/>
            <person name="Roux S."/>
            <person name="Palaniappan K."/>
            <person name="Varghese N."/>
            <person name="Mukherjee S."/>
            <person name="Reddy T.B.K."/>
            <person name="Daum C."/>
            <person name="Copeland A."/>
            <person name="Chen I.A."/>
            <person name="Ivanova N.N."/>
            <person name="Kyrpides N.C."/>
            <person name="Shapiro N."/>
            <person name="Eloe-Fadrosh E.A."/>
            <person name="Pietrasiak N."/>
        </authorList>
    </citation>
    <scope>NUCLEOTIDE SEQUENCE</scope>
    <source>
        <strain evidence="1">HA4357-MV3</strain>
    </source>
</reference>
<evidence type="ECO:0000313" key="1">
    <source>
        <dbReference type="EMBL" id="MBW4432196.1"/>
    </source>
</evidence>
<dbReference type="Gene3D" id="3.80.10.10">
    <property type="entry name" value="Ribonuclease Inhibitor"/>
    <property type="match status" value="1"/>
</dbReference>
<comment type="caution">
    <text evidence="1">The sequence shown here is derived from an EMBL/GenBank/DDBJ whole genome shotgun (WGS) entry which is preliminary data.</text>
</comment>
<gene>
    <name evidence="1" type="ORF">KME28_10810</name>
</gene>
<sequence length="62" mass="6958">MSEEELLQVIEQAATEGVSELDLSGRNLTTLPPEIGKLTQLKKLILDERGWGLCMRLHIKLV</sequence>